<accession>A0A9P9A538</accession>
<gene>
    <name evidence="5" type="ORF">F5X68DRAFT_264742</name>
</gene>
<comment type="caution">
    <text evidence="5">The sequence shown here is derived from an EMBL/GenBank/DDBJ whole genome shotgun (WGS) entry which is preliminary data.</text>
</comment>
<name>A0A9P9A538_9PEZI</name>
<evidence type="ECO:0000256" key="2">
    <source>
        <dbReference type="ARBA" id="ARBA00023043"/>
    </source>
</evidence>
<keyword evidence="2 3" id="KW-0040">ANK repeat</keyword>
<feature type="compositionally biased region" description="Basic and acidic residues" evidence="4">
    <location>
        <begin position="1725"/>
        <end position="1735"/>
    </location>
</feature>
<feature type="repeat" description="ANK" evidence="3">
    <location>
        <begin position="1405"/>
        <end position="1437"/>
    </location>
</feature>
<keyword evidence="6" id="KW-1185">Reference proteome</keyword>
<dbReference type="Proteomes" id="UP000770015">
    <property type="component" value="Unassembled WGS sequence"/>
</dbReference>
<dbReference type="InterPro" id="IPR051165">
    <property type="entry name" value="Multifunctional_ANK_Repeat"/>
</dbReference>
<dbReference type="PANTHER" id="PTHR24123:SF33">
    <property type="entry name" value="PROTEIN HOS4"/>
    <property type="match status" value="1"/>
</dbReference>
<feature type="region of interest" description="Disordered" evidence="4">
    <location>
        <begin position="1805"/>
        <end position="1837"/>
    </location>
</feature>
<dbReference type="SMART" id="SM00248">
    <property type="entry name" value="ANK"/>
    <property type="match status" value="15"/>
</dbReference>
<sequence>MPAPSQDDRQRRLAEFAEQWGIPPVPALSPMTKPAHPPRYRTPDDDFHAEELVKRKQLAHGRTESTGNLRKAFSSKKKTYDPSVVFNVLNTHVANRGSPGVAEALISMLVASGGDLNLPQKPKSGLLSRRRSLENFGERSKVLQQAVTNGQVDMVKVLLPQADTLALDTSLPIAMRSQNLAITELLLRYGAGTASTADAQDAFRQACVTGGQSEVIGLVLRSEGRPSMSWVSQCMVDAANAGDLETVLQLSRSTADGGFNQAEGLKVAITQGRQDIALAIVMGNRPAHGQGLNEAFTQLMENPSLNPNDKLAVAEMLLCAGAEGDAPALALLNASVSEYLEMIQLLVYYGASIEFRDAMAVRKAIKNGRVDVAHLLLTGNSALSSMQASECVELIPKDLAIEHRRLLLETLLRRGASGNPLHEVLIEAAEAGDVQSVTLLLTPQFPGGRVVESRALSRKPSKSMIFERHEVASVDYKDGLALRIAVRRGDIPMTRAMLASKPSQDTRVAVFNSVKTLSGQERCTMTESFLVGGLPAQVIQQSLQESIDEQPPHRDENLIALFLRHTTDISTSEGALVAAVMQRDIKLLAAFLKKSVNPNTAANILPRVMTTADPQARLKMTSLILSSVQGMDPSRVSSALVHILKAQPPDMRLIQVLLQQGRADINAEDGLPLVMAIRDHDPPVLDMLLKHGKAAPPAMNRGLNELSQLPSSENKAAKLQFMLTRTREKALLNDILVKEIRSLIKVPQEERILSIVKVLISSGADVNAHNAAALCHSIAASDQQITDLLFTAELTPASLACALPHALSISDPMDRLQFSKRLLEAGAPSAEANRALGFAINTYSDDIPLLRTLSNRANTTDGEALVASVKRERPDIVELVLHRKHSPSILSTAFREATRCKDKDMRVRICTLLLRNGASGPVITESLQAAATDGDLVLGNLLVSHGATISETVIIEACRSGAADVLGMLLSGRESPSKKTLEQGFQAATEVGDLKKRAAILEPLLARGVGGEAINAQLVSAVRYGADGDDMVRILLGAGADPNYYNGEAVWAATRSAFSGSLKMLLATEGTVNPKQPKPTDATLKRALQAAWKLSDSRLWVLGLIFKAGLPICDELHLVLNEAVNEEVPDEKAIEALVKYGASPTFKSGKSLIEATQKSMLLVVRLLMLANISPKDLDIAIKQCFTKDKGQNWFTDKGFQLLQCYVDKGARGQGLSTILANVLDMAASNGDLADRFTDLLFDNDVDVDYEDGRLLESATSACNLVLIKRLLEKKPSPESLSRAFHRVFDRQLPEDQALGIVAMFTDYTDGETRLDVMHSIPDSPPALFLALSQYPRSTKLVKALLDAGFYYDQATVCRVMPEVEKDETITLLAWALLQPQKKISSGIIELLVKAGAKVNFETKISRVTPLMLAIQARRPDIVKLLLLEGAEVDVADAKGNTPLAMATDIGGELAITMMSNLLAAGASKNDGSLHNAARELNIPAVQVLVEYGHDPDFPSHIHDGRSALGEVCLHAADSGELTAVKEKQVERLINILIEAGSDITLKIEGKSALHLALESRDPLTTTRLLLKAGMWKHINKKFNLYTDGSFTYSPTMYVIKALPASDMNDQLLRLLRANRCEDVFYANSGPQPDDATGLPDDIAMQDRERRARLDRLAKEAEDHKLSMARTRELADVQARIYSDQAELEDARRRRLHQEDASVLVHRARVEEETFAAAVRRRKAERAAEVSHDRQLGDAAAARARQEAELETQRRNKALEYEKRLATERVDHAKALSALRVSEREEVERLDRLQDERLKRRISEQRRLVDSQSGLAGQLASSGSNARRQIGYVTGELS</sequence>
<evidence type="ECO:0000256" key="1">
    <source>
        <dbReference type="ARBA" id="ARBA00022737"/>
    </source>
</evidence>
<evidence type="ECO:0000313" key="5">
    <source>
        <dbReference type="EMBL" id="KAH6672778.1"/>
    </source>
</evidence>
<dbReference type="Pfam" id="PF12796">
    <property type="entry name" value="Ank_2"/>
    <property type="match status" value="1"/>
</dbReference>
<protein>
    <recommendedName>
        <fullName evidence="7">Ankyrin repeat containing protein</fullName>
    </recommendedName>
</protein>
<dbReference type="InterPro" id="IPR002110">
    <property type="entry name" value="Ankyrin_rpt"/>
</dbReference>
<feature type="region of interest" description="Disordered" evidence="4">
    <location>
        <begin position="1725"/>
        <end position="1750"/>
    </location>
</feature>
<evidence type="ECO:0008006" key="7">
    <source>
        <dbReference type="Google" id="ProtNLM"/>
    </source>
</evidence>
<dbReference type="EMBL" id="JAGSXJ010000027">
    <property type="protein sequence ID" value="KAH6672778.1"/>
    <property type="molecule type" value="Genomic_DNA"/>
</dbReference>
<dbReference type="SUPFAM" id="SSF48403">
    <property type="entry name" value="Ankyrin repeat"/>
    <property type="match status" value="4"/>
</dbReference>
<keyword evidence="1" id="KW-0677">Repeat</keyword>
<dbReference type="Gene3D" id="1.25.40.20">
    <property type="entry name" value="Ankyrin repeat-containing domain"/>
    <property type="match status" value="7"/>
</dbReference>
<dbReference type="PANTHER" id="PTHR24123">
    <property type="entry name" value="ANKYRIN REPEAT-CONTAINING"/>
    <property type="match status" value="1"/>
</dbReference>
<dbReference type="PROSITE" id="PS50088">
    <property type="entry name" value="ANK_REPEAT"/>
    <property type="match status" value="1"/>
</dbReference>
<evidence type="ECO:0000313" key="6">
    <source>
        <dbReference type="Proteomes" id="UP000770015"/>
    </source>
</evidence>
<feature type="region of interest" description="Disordered" evidence="4">
    <location>
        <begin position="55"/>
        <end position="74"/>
    </location>
</feature>
<feature type="compositionally biased region" description="Low complexity" evidence="4">
    <location>
        <begin position="1810"/>
        <end position="1823"/>
    </location>
</feature>
<feature type="region of interest" description="Disordered" evidence="4">
    <location>
        <begin position="17"/>
        <end position="38"/>
    </location>
</feature>
<evidence type="ECO:0000256" key="3">
    <source>
        <dbReference type="PROSITE-ProRule" id="PRU00023"/>
    </source>
</evidence>
<dbReference type="OrthoDB" id="194358at2759"/>
<proteinExistence type="predicted"/>
<evidence type="ECO:0000256" key="4">
    <source>
        <dbReference type="SAM" id="MobiDB-lite"/>
    </source>
</evidence>
<dbReference type="PROSITE" id="PS50297">
    <property type="entry name" value="ANK_REP_REGION"/>
    <property type="match status" value="1"/>
</dbReference>
<dbReference type="InterPro" id="IPR036770">
    <property type="entry name" value="Ankyrin_rpt-contain_sf"/>
</dbReference>
<reference evidence="5" key="1">
    <citation type="journal article" date="2021" name="Nat. Commun.">
        <title>Genetic determinants of endophytism in the Arabidopsis root mycobiome.</title>
        <authorList>
            <person name="Mesny F."/>
            <person name="Miyauchi S."/>
            <person name="Thiergart T."/>
            <person name="Pickel B."/>
            <person name="Atanasova L."/>
            <person name="Karlsson M."/>
            <person name="Huettel B."/>
            <person name="Barry K.W."/>
            <person name="Haridas S."/>
            <person name="Chen C."/>
            <person name="Bauer D."/>
            <person name="Andreopoulos W."/>
            <person name="Pangilinan J."/>
            <person name="LaButti K."/>
            <person name="Riley R."/>
            <person name="Lipzen A."/>
            <person name="Clum A."/>
            <person name="Drula E."/>
            <person name="Henrissat B."/>
            <person name="Kohler A."/>
            <person name="Grigoriev I.V."/>
            <person name="Martin F.M."/>
            <person name="Hacquard S."/>
        </authorList>
    </citation>
    <scope>NUCLEOTIDE SEQUENCE</scope>
    <source>
        <strain evidence="5">MPI-SDFR-AT-0117</strain>
    </source>
</reference>
<organism evidence="5 6">
    <name type="scientific">Plectosphaerella plurivora</name>
    <dbReference type="NCBI Taxonomy" id="936078"/>
    <lineage>
        <taxon>Eukaryota</taxon>
        <taxon>Fungi</taxon>
        <taxon>Dikarya</taxon>
        <taxon>Ascomycota</taxon>
        <taxon>Pezizomycotina</taxon>
        <taxon>Sordariomycetes</taxon>
        <taxon>Hypocreomycetidae</taxon>
        <taxon>Glomerellales</taxon>
        <taxon>Plectosphaerellaceae</taxon>
        <taxon>Plectosphaerella</taxon>
    </lineage>
</organism>